<dbReference type="PANTHER" id="PTHR32347">
    <property type="entry name" value="EFFLUX SYSTEM COMPONENT YKNX-RELATED"/>
    <property type="match status" value="1"/>
</dbReference>
<gene>
    <name evidence="5" type="ORF">COX81_03590</name>
</gene>
<evidence type="ECO:0000256" key="2">
    <source>
        <dbReference type="ARBA" id="ARBA00009477"/>
    </source>
</evidence>
<name>A0A2M7V6Z7_9BACT</name>
<dbReference type="GO" id="GO:0030313">
    <property type="term" value="C:cell envelope"/>
    <property type="evidence" value="ECO:0007669"/>
    <property type="project" value="UniProtKB-SubCell"/>
</dbReference>
<evidence type="ECO:0000313" key="5">
    <source>
        <dbReference type="EMBL" id="PIZ94441.1"/>
    </source>
</evidence>
<reference evidence="6" key="1">
    <citation type="submission" date="2017-09" db="EMBL/GenBank/DDBJ databases">
        <title>Depth-based differentiation of microbial function through sediment-hosted aquifers and enrichment of novel symbionts in the deep terrestrial subsurface.</title>
        <authorList>
            <person name="Probst A.J."/>
            <person name="Ladd B."/>
            <person name="Jarett J.K."/>
            <person name="Geller-Mcgrath D.E."/>
            <person name="Sieber C.M.K."/>
            <person name="Emerson J.B."/>
            <person name="Anantharaman K."/>
            <person name="Thomas B.C."/>
            <person name="Malmstrom R."/>
            <person name="Stieglmeier M."/>
            <person name="Klingl A."/>
            <person name="Woyke T."/>
            <person name="Ryan C.M."/>
            <person name="Banfield J.F."/>
        </authorList>
    </citation>
    <scope>NUCLEOTIDE SEQUENCE [LARGE SCALE GENOMIC DNA]</scope>
</reference>
<dbReference type="Gene3D" id="2.40.420.20">
    <property type="match status" value="1"/>
</dbReference>
<comment type="subcellular location">
    <subcellularLocation>
        <location evidence="1">Cell envelope</location>
    </subcellularLocation>
</comment>
<dbReference type="GO" id="GO:0016020">
    <property type="term" value="C:membrane"/>
    <property type="evidence" value="ECO:0007669"/>
    <property type="project" value="InterPro"/>
</dbReference>
<dbReference type="AlphaFoldDB" id="A0A2M7V6Z7"/>
<evidence type="ECO:0000256" key="4">
    <source>
        <dbReference type="SAM" id="Coils"/>
    </source>
</evidence>
<dbReference type="Gene3D" id="2.40.30.170">
    <property type="match status" value="1"/>
</dbReference>
<evidence type="ECO:0000256" key="3">
    <source>
        <dbReference type="ARBA" id="ARBA00023054"/>
    </source>
</evidence>
<dbReference type="InterPro" id="IPR050465">
    <property type="entry name" value="UPF0194_transport"/>
</dbReference>
<dbReference type="GO" id="GO:0022857">
    <property type="term" value="F:transmembrane transporter activity"/>
    <property type="evidence" value="ECO:0007669"/>
    <property type="project" value="InterPro"/>
</dbReference>
<dbReference type="InterPro" id="IPR006143">
    <property type="entry name" value="RND_pump_MFP"/>
</dbReference>
<comment type="similarity">
    <text evidence="2">Belongs to the membrane fusion protein (MFP) (TC 8.A.1) family.</text>
</comment>
<comment type="caution">
    <text evidence="5">The sequence shown here is derived from an EMBL/GenBank/DDBJ whole genome shotgun (WGS) entry which is preliminary data.</text>
</comment>
<feature type="non-terminal residue" evidence="5">
    <location>
        <position position="1"/>
    </location>
</feature>
<protein>
    <recommendedName>
        <fullName evidence="7">RND efflux pump membrane fusion protein barrel-sandwich domain-containing protein</fullName>
    </recommendedName>
</protein>
<accession>A0A2M7V6Z7</accession>
<dbReference type="Proteomes" id="UP000228568">
    <property type="component" value="Unassembled WGS sequence"/>
</dbReference>
<organism evidence="5 6">
    <name type="scientific">Candidatus Magasanikbacteria bacterium CG_4_10_14_0_2_um_filter_37_12</name>
    <dbReference type="NCBI Taxonomy" id="1974637"/>
    <lineage>
        <taxon>Bacteria</taxon>
        <taxon>Candidatus Magasanikiibacteriota</taxon>
    </lineage>
</organism>
<feature type="coiled-coil region" evidence="4">
    <location>
        <begin position="240"/>
        <end position="307"/>
    </location>
</feature>
<dbReference type="EMBL" id="PFPK01000043">
    <property type="protein sequence ID" value="PIZ94441.1"/>
    <property type="molecule type" value="Genomic_DNA"/>
</dbReference>
<proteinExistence type="inferred from homology"/>
<sequence>EYAGPSDEERNKSLASIDQAKATVAQYQASLVKAEAIASADISNAEKALDTAKNNLQLVVDGEDSQLVNDAYGDLVNVIKSVFTNIVNALNESDNILGVDNSFANDDFEDYLGLLDSSSSAFPSAKISYQNARVAKKNLESSVISLSASDEHNVIDSVSTEVNKVVVFTQKSLFNVQSLLNVTIPAGNFTQSQFDVLKTSVSTAQTNLNTSATNLTNAIQSVATARNSLSSYQIAYDKAVADLENTKKKSMADIDIAKAQVASQEANLKQAQATYDLLISDPRDVDVASLRAEVSRQAANVQALRDNFQKTKLIALADGTLAKLDIDVGENVSANQEVMTLTSSKFNVEVDISESDIAKVAIGDRVDVTLDAFGDDVHFDGAVVSIEPGKTEISGVVYYKTKVLMDDYPDRPVKSGMTANVNINTDRQDGVLVLPRRAVIFKDAKKIVRVLTNKEKVEFEEREVTTGLEGNDGLVEILSGLQKGEEVITFLKEE</sequence>
<evidence type="ECO:0000313" key="6">
    <source>
        <dbReference type="Proteomes" id="UP000228568"/>
    </source>
</evidence>
<evidence type="ECO:0000256" key="1">
    <source>
        <dbReference type="ARBA" id="ARBA00004196"/>
    </source>
</evidence>
<dbReference type="SUPFAM" id="SSF111369">
    <property type="entry name" value="HlyD-like secretion proteins"/>
    <property type="match status" value="1"/>
</dbReference>
<keyword evidence="3 4" id="KW-0175">Coiled coil</keyword>
<dbReference type="NCBIfam" id="TIGR01730">
    <property type="entry name" value="RND_mfp"/>
    <property type="match status" value="1"/>
</dbReference>
<evidence type="ECO:0008006" key="7">
    <source>
        <dbReference type="Google" id="ProtNLM"/>
    </source>
</evidence>
<dbReference type="PANTHER" id="PTHR32347:SF23">
    <property type="entry name" value="BLL5650 PROTEIN"/>
    <property type="match status" value="1"/>
</dbReference>